<dbReference type="NCBIfam" id="NF033749">
    <property type="entry name" value="bact_hemeryth"/>
    <property type="match status" value="1"/>
</dbReference>
<evidence type="ECO:0000259" key="4">
    <source>
        <dbReference type="Pfam" id="PF01814"/>
    </source>
</evidence>
<comment type="caution">
    <text evidence="5">The sequence shown here is derived from an EMBL/GenBank/DDBJ whole genome shotgun (WGS) entry which is preliminary data.</text>
</comment>
<evidence type="ECO:0000256" key="1">
    <source>
        <dbReference type="ARBA" id="ARBA00010587"/>
    </source>
</evidence>
<dbReference type="InterPro" id="IPR035938">
    <property type="entry name" value="Hemerythrin-like_sf"/>
</dbReference>
<protein>
    <submittedName>
        <fullName evidence="5">Hemerythrin family protein</fullName>
    </submittedName>
</protein>
<feature type="domain" description="Hemerythrin-like" evidence="4">
    <location>
        <begin position="5"/>
        <end position="120"/>
    </location>
</feature>
<sequence length="131" mass="15419">MKIGIPEIDQQHKQLIDQMDLLVQALRNNQGKAEVQKIVSFLEVYVNEHFGFEEECMHRYRCPVASQNKNAHQKFIQNLREIQVELKHNEPSLLVVLKVNENLLDWFINHIRKIDTQLQPCMMNGVPSSRE</sequence>
<reference evidence="5 6" key="1">
    <citation type="submission" date="2021-08" db="EMBL/GenBank/DDBJ databases">
        <title>Draft genome sequence of Spirulina subsalsa with high tolerance to salinity and hype-accumulation of phycocyanin.</title>
        <authorList>
            <person name="Pei H."/>
            <person name="Jiang L."/>
        </authorList>
    </citation>
    <scope>NUCLEOTIDE SEQUENCE [LARGE SCALE GENOMIC DNA]</scope>
    <source>
        <strain evidence="5 6">FACHB-351</strain>
    </source>
</reference>
<evidence type="ECO:0000313" key="6">
    <source>
        <dbReference type="Proteomes" id="UP001526426"/>
    </source>
</evidence>
<evidence type="ECO:0000256" key="2">
    <source>
        <dbReference type="ARBA" id="ARBA00022723"/>
    </source>
</evidence>
<dbReference type="InterPro" id="IPR012827">
    <property type="entry name" value="Hemerythrin_metal-bd"/>
</dbReference>
<dbReference type="EMBL" id="JAIHOM010000044">
    <property type="protein sequence ID" value="MCW6036725.1"/>
    <property type="molecule type" value="Genomic_DNA"/>
</dbReference>
<evidence type="ECO:0000256" key="3">
    <source>
        <dbReference type="ARBA" id="ARBA00023004"/>
    </source>
</evidence>
<evidence type="ECO:0000313" key="5">
    <source>
        <dbReference type="EMBL" id="MCW6036725.1"/>
    </source>
</evidence>
<proteinExistence type="inferred from homology"/>
<dbReference type="CDD" id="cd12107">
    <property type="entry name" value="Hemerythrin"/>
    <property type="match status" value="1"/>
</dbReference>
<dbReference type="Gene3D" id="1.20.120.50">
    <property type="entry name" value="Hemerythrin-like"/>
    <property type="match status" value="1"/>
</dbReference>
<keyword evidence="2" id="KW-0479">Metal-binding</keyword>
<organism evidence="5 6">
    <name type="scientific">Spirulina subsalsa FACHB-351</name>
    <dbReference type="NCBI Taxonomy" id="234711"/>
    <lineage>
        <taxon>Bacteria</taxon>
        <taxon>Bacillati</taxon>
        <taxon>Cyanobacteriota</taxon>
        <taxon>Cyanophyceae</taxon>
        <taxon>Spirulinales</taxon>
        <taxon>Spirulinaceae</taxon>
        <taxon>Spirulina</taxon>
    </lineage>
</organism>
<keyword evidence="6" id="KW-1185">Reference proteome</keyword>
<dbReference type="PANTHER" id="PTHR37164:SF1">
    <property type="entry name" value="BACTERIOHEMERYTHRIN"/>
    <property type="match status" value="1"/>
</dbReference>
<dbReference type="Pfam" id="PF01814">
    <property type="entry name" value="Hemerythrin"/>
    <property type="match status" value="1"/>
</dbReference>
<dbReference type="Proteomes" id="UP001526426">
    <property type="component" value="Unassembled WGS sequence"/>
</dbReference>
<keyword evidence="3" id="KW-0408">Iron</keyword>
<accession>A0ABT3L5E5</accession>
<comment type="similarity">
    <text evidence="1">Belongs to the hemerythrin family.</text>
</comment>
<dbReference type="SUPFAM" id="SSF47188">
    <property type="entry name" value="Hemerythrin-like"/>
    <property type="match status" value="1"/>
</dbReference>
<name>A0ABT3L5E5_9CYAN</name>
<dbReference type="NCBIfam" id="TIGR02481">
    <property type="entry name" value="hemeryth_dom"/>
    <property type="match status" value="1"/>
</dbReference>
<dbReference type="InterPro" id="IPR050669">
    <property type="entry name" value="Hemerythrin"/>
</dbReference>
<dbReference type="InterPro" id="IPR012312">
    <property type="entry name" value="Hemerythrin-like"/>
</dbReference>
<gene>
    <name evidence="5" type="ORF">K4A83_10690</name>
</gene>
<dbReference type="PANTHER" id="PTHR37164">
    <property type="entry name" value="BACTERIOHEMERYTHRIN"/>
    <property type="match status" value="1"/>
</dbReference>